<keyword evidence="5" id="KW-0547">Nucleotide-binding</keyword>
<accession>T0YKS9</accession>
<dbReference type="GO" id="GO:0006281">
    <property type="term" value="P:DNA repair"/>
    <property type="evidence" value="ECO:0007669"/>
    <property type="project" value="UniProtKB-KW"/>
</dbReference>
<dbReference type="EMBL" id="AUZZ01009394">
    <property type="protein sequence ID" value="EQD33733.1"/>
    <property type="molecule type" value="Genomic_DNA"/>
</dbReference>
<dbReference type="GO" id="GO:0003677">
    <property type="term" value="F:DNA binding"/>
    <property type="evidence" value="ECO:0007669"/>
    <property type="project" value="UniProtKB-KW"/>
</dbReference>
<dbReference type="PANTHER" id="PTHR43152:SF2">
    <property type="entry name" value="DRUG RESISTANCE ABC TRANSPORTER"/>
    <property type="match status" value="1"/>
</dbReference>
<keyword evidence="6" id="KW-0227">DNA damage</keyword>
<evidence type="ECO:0000256" key="10">
    <source>
        <dbReference type="ARBA" id="ARBA00022840"/>
    </source>
</evidence>
<keyword evidence="4" id="KW-0677">Repeat</keyword>
<comment type="subcellular location">
    <subcellularLocation>
        <location evidence="1">Cytoplasm</location>
    </subcellularLocation>
</comment>
<dbReference type="GO" id="GO:0008270">
    <property type="term" value="F:zinc ion binding"/>
    <property type="evidence" value="ECO:0007669"/>
    <property type="project" value="UniProtKB-KW"/>
</dbReference>
<evidence type="ECO:0000256" key="12">
    <source>
        <dbReference type="ARBA" id="ARBA00023125"/>
    </source>
</evidence>
<evidence type="ECO:0000313" key="15">
    <source>
        <dbReference type="EMBL" id="EQD33733.1"/>
    </source>
</evidence>
<keyword evidence="7" id="KW-0228">DNA excision</keyword>
<dbReference type="Gene3D" id="1.10.8.280">
    <property type="entry name" value="ABC transporter ATPase domain-like"/>
    <property type="match status" value="1"/>
</dbReference>
<keyword evidence="10" id="KW-0067">ATP-binding</keyword>
<organism evidence="15">
    <name type="scientific">mine drainage metagenome</name>
    <dbReference type="NCBI Taxonomy" id="410659"/>
    <lineage>
        <taxon>unclassified sequences</taxon>
        <taxon>metagenomes</taxon>
        <taxon>ecological metagenomes</taxon>
    </lineage>
</organism>
<keyword evidence="12" id="KW-0238">DNA-binding</keyword>
<reference evidence="15" key="2">
    <citation type="journal article" date="2014" name="ISME J.">
        <title>Microbial stratification in low pH oxic and suboxic macroscopic growths along an acid mine drainage.</title>
        <authorList>
            <person name="Mendez-Garcia C."/>
            <person name="Mesa V."/>
            <person name="Sprenger R.R."/>
            <person name="Richter M."/>
            <person name="Diez M.S."/>
            <person name="Solano J."/>
            <person name="Bargiela R."/>
            <person name="Golyshina O.V."/>
            <person name="Manteca A."/>
            <person name="Ramos J.L."/>
            <person name="Gallego J.R."/>
            <person name="Llorente I."/>
            <person name="Martins Dos Santos V.A."/>
            <person name="Jensen O.N."/>
            <person name="Pelaez A.I."/>
            <person name="Sanchez J."/>
            <person name="Ferrer M."/>
        </authorList>
    </citation>
    <scope>NUCLEOTIDE SEQUENCE</scope>
</reference>
<keyword evidence="8" id="KW-0863">Zinc-finger</keyword>
<keyword evidence="3" id="KW-0479">Metal-binding</keyword>
<gene>
    <name evidence="15" type="ORF">B2A_13004</name>
</gene>
<comment type="caution">
    <text evidence="15">The sequence shown here is derived from an EMBL/GenBank/DDBJ whole genome shotgun (WGS) entry which is preliminary data.</text>
</comment>
<keyword evidence="13" id="KW-0234">DNA repair</keyword>
<feature type="domain" description="UvrA DNA-binding" evidence="14">
    <location>
        <begin position="24"/>
        <end position="80"/>
    </location>
</feature>
<reference evidence="15" key="1">
    <citation type="submission" date="2013-08" db="EMBL/GenBank/DDBJ databases">
        <authorList>
            <person name="Mendez C."/>
            <person name="Richter M."/>
            <person name="Ferrer M."/>
            <person name="Sanchez J."/>
        </authorList>
    </citation>
    <scope>NUCLEOTIDE SEQUENCE</scope>
</reference>
<evidence type="ECO:0000256" key="11">
    <source>
        <dbReference type="ARBA" id="ARBA00022881"/>
    </source>
</evidence>
<evidence type="ECO:0000256" key="6">
    <source>
        <dbReference type="ARBA" id="ARBA00022763"/>
    </source>
</evidence>
<protein>
    <recommendedName>
        <fullName evidence="14">UvrA DNA-binding domain-containing protein</fullName>
    </recommendedName>
</protein>
<evidence type="ECO:0000259" key="14">
    <source>
        <dbReference type="Pfam" id="PF17755"/>
    </source>
</evidence>
<dbReference type="Gene3D" id="1.20.1580.10">
    <property type="entry name" value="ABC transporter ATPase like domain"/>
    <property type="match status" value="1"/>
</dbReference>
<evidence type="ECO:0000256" key="4">
    <source>
        <dbReference type="ARBA" id="ARBA00022737"/>
    </source>
</evidence>
<evidence type="ECO:0000256" key="3">
    <source>
        <dbReference type="ARBA" id="ARBA00022723"/>
    </source>
</evidence>
<sequence>MFSFNNPFGACPECLGIGATLHADPARIVPDREKPLGKAIAVWGLTPTAGALSRFAAAFGYDPRRPIRELSEKGWKALMATCRDQASIPPSEVGDFLEPGMGEVGRDHRRAGAMVAVDDDLPILRDLAQPSRDVVHRDVQGWFDAVEGPLVMLPDVQEHQAVGIVRVSLGHISDRYLAGHGLGWVRYHKSMALRPFVVPSVRWVGTAGAKL</sequence>
<evidence type="ECO:0000256" key="7">
    <source>
        <dbReference type="ARBA" id="ARBA00022769"/>
    </source>
</evidence>
<evidence type="ECO:0000256" key="5">
    <source>
        <dbReference type="ARBA" id="ARBA00022741"/>
    </source>
</evidence>
<dbReference type="AlphaFoldDB" id="T0YKS9"/>
<dbReference type="InterPro" id="IPR041552">
    <property type="entry name" value="UvrA_DNA-bd"/>
</dbReference>
<dbReference type="GO" id="GO:0004518">
    <property type="term" value="F:nuclease activity"/>
    <property type="evidence" value="ECO:0007669"/>
    <property type="project" value="UniProtKB-KW"/>
</dbReference>
<dbReference type="GO" id="GO:0005737">
    <property type="term" value="C:cytoplasm"/>
    <property type="evidence" value="ECO:0007669"/>
    <property type="project" value="UniProtKB-SubCell"/>
</dbReference>
<dbReference type="Pfam" id="PF17755">
    <property type="entry name" value="UvrA_DNA-bind"/>
    <property type="match status" value="1"/>
</dbReference>
<dbReference type="PANTHER" id="PTHR43152">
    <property type="entry name" value="UVRABC SYSTEM PROTEIN A"/>
    <property type="match status" value="1"/>
</dbReference>
<keyword evidence="2" id="KW-0963">Cytoplasm</keyword>
<evidence type="ECO:0000256" key="13">
    <source>
        <dbReference type="ARBA" id="ARBA00023204"/>
    </source>
</evidence>
<evidence type="ECO:0000256" key="2">
    <source>
        <dbReference type="ARBA" id="ARBA00022490"/>
    </source>
</evidence>
<dbReference type="GO" id="GO:0005524">
    <property type="term" value="F:ATP binding"/>
    <property type="evidence" value="ECO:0007669"/>
    <property type="project" value="UniProtKB-KW"/>
</dbReference>
<keyword evidence="11" id="KW-0267">Excision nuclease</keyword>
<evidence type="ECO:0000256" key="9">
    <source>
        <dbReference type="ARBA" id="ARBA00022833"/>
    </source>
</evidence>
<proteinExistence type="predicted"/>
<evidence type="ECO:0000256" key="1">
    <source>
        <dbReference type="ARBA" id="ARBA00004496"/>
    </source>
</evidence>
<name>T0YKS9_9ZZZZ</name>
<keyword evidence="9" id="KW-0862">Zinc</keyword>
<evidence type="ECO:0000256" key="8">
    <source>
        <dbReference type="ARBA" id="ARBA00022771"/>
    </source>
</evidence>